<evidence type="ECO:0000313" key="2">
    <source>
        <dbReference type="Proteomes" id="UP001207468"/>
    </source>
</evidence>
<protein>
    <submittedName>
        <fullName evidence="1">Uncharacterized protein</fullName>
    </submittedName>
</protein>
<accession>A0ACC0UBN1</accession>
<dbReference type="EMBL" id="JAGFNK010000082">
    <property type="protein sequence ID" value="KAI9508651.1"/>
    <property type="molecule type" value="Genomic_DNA"/>
</dbReference>
<sequence>MQKSVGTHTETSTRHSSPSSPLPAGPRMKNVSFCSAAVHLPRHNRDTQTSQFLSSLPDATQASLPSSPLPPSAGRRTSFVDAQLAGSASGSGSAPVAPQNNNTNLFSSPHDFASSSSLLTSSSPPSATPKSSHPLFPSSIPSVTQEKQEETSRQRSSAHVRSTSRDVGIVGTVSRFELTRDIAALQDTPPTHSYRPPIFQTPSARTSSPGSSAPVGSTSPVPNLVAQTSSFDAAHVRPAAMSATVEPVHNASPAMNGHQARAPPHSARSLKSPSPSHDQSIGTPEQAQPSPVASPPLSTAPSSYPYHQHGVHSKTGPLPPPPRAMFDMDFNAPPPPRPPRLRSPSPLVSLKNPGDSTPTSVTVRLASRSSIASIHQIHIGTTPPAGTDSSSDDSEYSLAKERGPSSPDLTVHHMREGAFPPSILIATPAEMQRPPTDESIALVPEPPFKDQLPSPPSDSLNSTPSITVQPTDDGHHPNAAAGSPKLYSEKSWVGHSNDSGNIPSESRASSRHAFEATRPVALQEMNGSHPSIKEIAPDDSPSRPLGKGGQSVNLKRYSSLPRTPSTHSPRMGISTRSPSPQPRIRARSPDAMRFKDVLGKRSALERAIGYANKINELSLYDCGLADWVTSLKERGSSKTRLVPASPSQNSHKSLTPRARHASRASISSQATFPLRGDAYIATDLSQRDIDTVPSPTVPPPALPYPALAGIPSPINVRHSTTTLGSLSSHATAPLSAAASKATGGFFSSLGRNSSTRKDSLRPTQPLRLTRQSPPATAPTTTTTTTAPNPRPVQITSAPSVPGGPRALPNRVQRSRTLMLASSPPKSETAASSPSSPPLPALRRRSNTLKRPSFFGRSGAGPSPALEATMGADFTRQVERLADLLPHADKDVLAGYLRRAGQDILAIGQYLEDEKNGSVRAP</sequence>
<dbReference type="Proteomes" id="UP001207468">
    <property type="component" value="Unassembled WGS sequence"/>
</dbReference>
<name>A0ACC0UBN1_9AGAM</name>
<gene>
    <name evidence="1" type="ORF">F5148DRAFT_864618</name>
</gene>
<keyword evidence="2" id="KW-1185">Reference proteome</keyword>
<reference evidence="1" key="1">
    <citation type="submission" date="2021-03" db="EMBL/GenBank/DDBJ databases">
        <title>Evolutionary priming and transition to the ectomycorrhizal habit in an iconic lineage of mushroom-forming fungi: is preadaptation a requirement?</title>
        <authorList>
            <consortium name="DOE Joint Genome Institute"/>
            <person name="Looney B.P."/>
            <person name="Miyauchi S."/>
            <person name="Morin E."/>
            <person name="Drula E."/>
            <person name="Courty P.E."/>
            <person name="Chicoki N."/>
            <person name="Fauchery L."/>
            <person name="Kohler A."/>
            <person name="Kuo A."/>
            <person name="LaButti K."/>
            <person name="Pangilinan J."/>
            <person name="Lipzen A."/>
            <person name="Riley R."/>
            <person name="Andreopoulos W."/>
            <person name="He G."/>
            <person name="Johnson J."/>
            <person name="Barry K.W."/>
            <person name="Grigoriev I.V."/>
            <person name="Nagy L."/>
            <person name="Hibbett D."/>
            <person name="Henrissat B."/>
            <person name="Matheny P.B."/>
            <person name="Labbe J."/>
            <person name="Martin A.F."/>
        </authorList>
    </citation>
    <scope>NUCLEOTIDE SEQUENCE</scope>
    <source>
        <strain evidence="1">BPL698</strain>
    </source>
</reference>
<comment type="caution">
    <text evidence="1">The sequence shown here is derived from an EMBL/GenBank/DDBJ whole genome shotgun (WGS) entry which is preliminary data.</text>
</comment>
<organism evidence="1 2">
    <name type="scientific">Russula earlei</name>
    <dbReference type="NCBI Taxonomy" id="71964"/>
    <lineage>
        <taxon>Eukaryota</taxon>
        <taxon>Fungi</taxon>
        <taxon>Dikarya</taxon>
        <taxon>Basidiomycota</taxon>
        <taxon>Agaricomycotina</taxon>
        <taxon>Agaricomycetes</taxon>
        <taxon>Russulales</taxon>
        <taxon>Russulaceae</taxon>
        <taxon>Russula</taxon>
    </lineage>
</organism>
<evidence type="ECO:0000313" key="1">
    <source>
        <dbReference type="EMBL" id="KAI9508651.1"/>
    </source>
</evidence>
<proteinExistence type="predicted"/>